<evidence type="ECO:0000256" key="1">
    <source>
        <dbReference type="SAM" id="Phobius"/>
    </source>
</evidence>
<reference evidence="2" key="1">
    <citation type="submission" date="2021-02" db="EMBL/GenBank/DDBJ databases">
        <authorList>
            <person name="Dougan E. K."/>
            <person name="Rhodes N."/>
            <person name="Thang M."/>
            <person name="Chan C."/>
        </authorList>
    </citation>
    <scope>NUCLEOTIDE SEQUENCE</scope>
</reference>
<keyword evidence="1" id="KW-0812">Transmembrane</keyword>
<feature type="transmembrane region" description="Helical" evidence="1">
    <location>
        <begin position="305"/>
        <end position="329"/>
    </location>
</feature>
<accession>A0A812PN48</accession>
<feature type="transmembrane region" description="Helical" evidence="1">
    <location>
        <begin position="222"/>
        <end position="239"/>
    </location>
</feature>
<protein>
    <submittedName>
        <fullName evidence="2">Uncharacterized protein</fullName>
    </submittedName>
</protein>
<feature type="transmembrane region" description="Helical" evidence="1">
    <location>
        <begin position="169"/>
        <end position="190"/>
    </location>
</feature>
<comment type="caution">
    <text evidence="2">The sequence shown here is derived from an EMBL/GenBank/DDBJ whole genome shotgun (WGS) entry which is preliminary data.</text>
</comment>
<feature type="transmembrane region" description="Helical" evidence="1">
    <location>
        <begin position="12"/>
        <end position="33"/>
    </location>
</feature>
<proteinExistence type="predicted"/>
<gene>
    <name evidence="2" type="ORF">SNAT2548_LOCUS19221</name>
</gene>
<dbReference type="AlphaFoldDB" id="A0A812PN48"/>
<evidence type="ECO:0000313" key="2">
    <source>
        <dbReference type="EMBL" id="CAE7359017.1"/>
    </source>
</evidence>
<evidence type="ECO:0000313" key="3">
    <source>
        <dbReference type="Proteomes" id="UP000604046"/>
    </source>
</evidence>
<dbReference type="Proteomes" id="UP000604046">
    <property type="component" value="Unassembled WGS sequence"/>
</dbReference>
<keyword evidence="1" id="KW-0472">Membrane</keyword>
<feature type="transmembrane region" description="Helical" evidence="1">
    <location>
        <begin position="115"/>
        <end position="135"/>
    </location>
</feature>
<name>A0A812PN48_9DINO</name>
<feature type="transmembrane region" description="Helical" evidence="1">
    <location>
        <begin position="270"/>
        <end position="293"/>
    </location>
</feature>
<feature type="transmembrane region" description="Helical" evidence="1">
    <location>
        <begin position="75"/>
        <end position="94"/>
    </location>
</feature>
<dbReference type="EMBL" id="CAJNDS010002170">
    <property type="protein sequence ID" value="CAE7359017.1"/>
    <property type="molecule type" value="Genomic_DNA"/>
</dbReference>
<keyword evidence="3" id="KW-1185">Reference proteome</keyword>
<keyword evidence="1" id="KW-1133">Transmembrane helix</keyword>
<sequence>MLKKGRTNRNRHSMVGMLGLAQLLTVIQMLSVIRRFNLAWTEPLASVLGFLEFLSLDVEVLSFNCLTTVGPVELFAARVLVVPAIMIAACLVHISHHAYLRVRGASRAHLVCKQLATTLRAVFFTFFIIFFATLLTPLQCREHPNKRWTVRGYPDVHCDGGDRHVQMLVLASVACTMPLFFIAVCIWLVMVQLPRRLARSDTAFLESCSFLIARFRPGAESSCVLFLIRGALVAFSPVLAAQYARILMCSWVLYVQIVMVALAQPWRYMVCNILDIALAIGLLVILDMGSFAVADADPRESSAVAMFFLCLMFLMIGGTSSRSMASYFFQRFQKKFKFFVCHQKSVSGSMAPLLQMALERQLPGTKTFIDCDDLHDLSRLFSYVGQDTETFVILGTGGIFTRKFCVGEIVTARRGGVHTLLLGWPNLTMPTETFAESYIHSGLDIGELAKATFADLGKVTMLPLPDCITPESFQGLVTRLIGHCPGHSEVSATRSLCEVSSAFPVLVDPQNAEAMASAMVLVLLLQKPWLGTDLPKPSIVMEGSDLVQSTQIALMVCSENCFQSSHIQRLLLQACRLGSCCMIPVIVEDHYQAPSTSQISLCDGERHTSDTATFYSMVIQAVFDQIAVVFVPQNYSSSHEILQLRAKQTMERVTSPLTTLQEKTFGLLGQAQSKPHAGCVVNEVHEVNELRATRAEELTQVSM</sequence>
<organism evidence="2 3">
    <name type="scientific">Symbiodinium natans</name>
    <dbReference type="NCBI Taxonomy" id="878477"/>
    <lineage>
        <taxon>Eukaryota</taxon>
        <taxon>Sar</taxon>
        <taxon>Alveolata</taxon>
        <taxon>Dinophyceae</taxon>
        <taxon>Suessiales</taxon>
        <taxon>Symbiodiniaceae</taxon>
        <taxon>Symbiodinium</taxon>
    </lineage>
</organism>